<gene>
    <name evidence="2" type="ORF">CEXT_563851</name>
</gene>
<name>A0AAV4Y6V9_CAEEX</name>
<feature type="compositionally biased region" description="Polar residues" evidence="1">
    <location>
        <begin position="24"/>
        <end position="34"/>
    </location>
</feature>
<sequence length="144" mass="17058">MAVLSDQYVDPPERGGRERKSDSSRWSPKESQINNKRREQNARKRAHVVPKTNIDSSRQLMMKRRTFMLATKRGNSILIHYLQRFAFMMTKPNYLLKSWFLENWRAVSAIGSTEAERKEFLYVYYRTVSASKKVRSNAKHLEEI</sequence>
<proteinExistence type="predicted"/>
<comment type="caution">
    <text evidence="2">The sequence shown here is derived from an EMBL/GenBank/DDBJ whole genome shotgun (WGS) entry which is preliminary data.</text>
</comment>
<dbReference type="EMBL" id="BPLR01001551">
    <property type="protein sequence ID" value="GIZ03107.1"/>
    <property type="molecule type" value="Genomic_DNA"/>
</dbReference>
<evidence type="ECO:0000313" key="3">
    <source>
        <dbReference type="Proteomes" id="UP001054945"/>
    </source>
</evidence>
<dbReference type="AlphaFoldDB" id="A0AAV4Y6V9"/>
<evidence type="ECO:0000256" key="1">
    <source>
        <dbReference type="SAM" id="MobiDB-lite"/>
    </source>
</evidence>
<dbReference type="Proteomes" id="UP001054945">
    <property type="component" value="Unassembled WGS sequence"/>
</dbReference>
<accession>A0AAV4Y6V9</accession>
<evidence type="ECO:0000313" key="2">
    <source>
        <dbReference type="EMBL" id="GIZ03107.1"/>
    </source>
</evidence>
<feature type="compositionally biased region" description="Basic and acidic residues" evidence="1">
    <location>
        <begin position="11"/>
        <end position="23"/>
    </location>
</feature>
<reference evidence="2 3" key="1">
    <citation type="submission" date="2021-06" db="EMBL/GenBank/DDBJ databases">
        <title>Caerostris extrusa draft genome.</title>
        <authorList>
            <person name="Kono N."/>
            <person name="Arakawa K."/>
        </authorList>
    </citation>
    <scope>NUCLEOTIDE SEQUENCE [LARGE SCALE GENOMIC DNA]</scope>
</reference>
<protein>
    <submittedName>
        <fullName evidence="2">Uncharacterized protein</fullName>
    </submittedName>
</protein>
<keyword evidence="3" id="KW-1185">Reference proteome</keyword>
<organism evidence="2 3">
    <name type="scientific">Caerostris extrusa</name>
    <name type="common">Bark spider</name>
    <name type="synonym">Caerostris bankana</name>
    <dbReference type="NCBI Taxonomy" id="172846"/>
    <lineage>
        <taxon>Eukaryota</taxon>
        <taxon>Metazoa</taxon>
        <taxon>Ecdysozoa</taxon>
        <taxon>Arthropoda</taxon>
        <taxon>Chelicerata</taxon>
        <taxon>Arachnida</taxon>
        <taxon>Araneae</taxon>
        <taxon>Araneomorphae</taxon>
        <taxon>Entelegynae</taxon>
        <taxon>Araneoidea</taxon>
        <taxon>Araneidae</taxon>
        <taxon>Caerostris</taxon>
    </lineage>
</organism>
<feature type="region of interest" description="Disordered" evidence="1">
    <location>
        <begin position="1"/>
        <end position="48"/>
    </location>
</feature>